<keyword evidence="6" id="KW-1185">Reference proteome</keyword>
<dbReference type="InterPro" id="IPR012332">
    <property type="entry name" value="Autotransporter_pectin_lyase_C"/>
</dbReference>
<dbReference type="InterPro" id="IPR028994">
    <property type="entry name" value="Integrin_alpha_N"/>
</dbReference>
<evidence type="ECO:0000256" key="1">
    <source>
        <dbReference type="ARBA" id="ARBA00022729"/>
    </source>
</evidence>
<accession>A0A3N0DR54</accession>
<dbReference type="InterPro" id="IPR026444">
    <property type="entry name" value="Secre_tail"/>
</dbReference>
<dbReference type="OrthoDB" id="9802318at2"/>
<dbReference type="SUPFAM" id="SSF51126">
    <property type="entry name" value="Pectin lyase-like"/>
    <property type="match status" value="2"/>
</dbReference>
<dbReference type="Pfam" id="PF21348">
    <property type="entry name" value="RGL11_C"/>
    <property type="match status" value="1"/>
</dbReference>
<evidence type="ECO:0000259" key="3">
    <source>
        <dbReference type="Pfam" id="PF18962"/>
    </source>
</evidence>
<dbReference type="InterPro" id="IPR013425">
    <property type="entry name" value="Autotrns_rpt"/>
</dbReference>
<dbReference type="NCBIfam" id="TIGR04183">
    <property type="entry name" value="Por_Secre_tail"/>
    <property type="match status" value="1"/>
</dbReference>
<sequence length="1507" mass="162458">MKNNYFLPLILIFAGAFGVSAQHRMEDLDRGLVAVRSGPDAVHVAWRLLGNDPDSLAFNIYRDGVLQNADPIIRSTNYIDSTAVDGVYYIRPVVGGEEQDPSKTAEVWQQNYLQIPLQQPPGGTTPDGVAYTYTANDCSVGDLNGDGRYEVILKWDPTNSKDNSHSGYTGNVFLDAYTMDGEQLWRIDLGRNIRAGAHYTQFMVFDLDSDGKAEVACKTADATVDGQGSVIGDPDADYRNSSGYILDGPEFLTVFNGETGAAMATTDYIPARGNVGDWGDTYGNRVDRFLAGVAYLDGQRPSLVMCRGYYTRSVLAAWDWRNGQLTQRWVFDSDDPGNEGYAGQGAHSLSVADVDGDGKDEIVYGAMTVDDDGTGLYTTGLGHGDALHVSDLDPLRPGQEVFMPHENKRDGITFRDARTGEIIWQHKKDTDVGRGLAADIDSTHIGVEFWASSGLGVYNTRGEQVNTSIPSINHAIWWDDDLQRELLDGTSISKYGAGTVFTAEGCSSNNGTKANPALQADLFGDWREEVIFRTSDNTALRIYMNTEESRRKMYTLMHDPQYRVAIAWQNTGYNQPPHPSFYIGTGMETPPPSPIANNMLRWNGEGIWDVGTSASWVRQDTTSVFNQDDEVLFDVSGNNNSSVEIAGEIYPSGVTVNASEDYRFTGTGSLSGSMQLVKRGTGTLVLDNDNTFTGTTTIWGGTIILNGNLMHSPVVTKPYVAIGGNGTLGSGISLKRGVIILPGGEENTGVLTVTGNTTIAEEVVFSFDLSEDPQGDNDKIIWNGNLDITAGTELRIHVRDEGLSTGTYTLMEYSGDFRGDIENIRVTGIPGVKHQLRNTGSTIVMDVKWVRNPTTVFWRGSVDNTWDMAETYNWFNGNTTDLFAPNDTVIFNDSGMLHTTVNKIGFLPIGKMIVDASADYVLKGEGSISGAGGLEKSGAGKLTMLGNNDYTGSTVIREGVLALESLSDGGVPGPLGAAGKEAENLVLDGGTIAFLGNVRSDRGMTLAANNGIVDILSEVTATMGGSIEGEGQLIKTGSGTLELTGKNVHSGNTVLKEGTVYLGSEDAISSGFGEGTVVLEGGVLRMREDNNSYSSASWNVEIPFGKQAEWRLDGRCVFNGNLTGQGSLDLYSPWIRSEMMGNWSGFNGKVQVTTDNDGGWLILGNNKGYGGVSLELTENVQVVYRLGSNDTIAIGELSGPASSVLGAGNGNTLTTWEIGTKNTDAVFHGTIGDIPFKDSGARAAVLKTGQGSWTLTGANTYSGGTLVKAGELVISNILGSATGSGDVTVTGGALLSGNGRMGGSLTIGHSALLLPGGRRETGTLVIEKNLYLSEGARTEIDMDNASVYDILEVSDTLFFGGLLKINRRGMQFREGDNFAMFQAAHFEGAFKSIIPSPGGPLEWDTSELYDNGILKVRRKKQGREEISEEEQVVVYPNPVRDDINIYLQEIPEEKNEVQLYNFSGQLVNRYSFKGGSYSFSTQSLSPGIYIVKVKNEKGEIIQKIVKK</sequence>
<dbReference type="InterPro" id="IPR041624">
    <property type="entry name" value="RGI_lyase"/>
</dbReference>
<dbReference type="NCBIfam" id="TIGR02601">
    <property type="entry name" value="autotrns_rpt"/>
    <property type="match status" value="4"/>
</dbReference>
<dbReference type="EMBL" id="RJTM01000136">
    <property type="protein sequence ID" value="RNL78124.1"/>
    <property type="molecule type" value="Genomic_DNA"/>
</dbReference>
<dbReference type="InterPro" id="IPR011050">
    <property type="entry name" value="Pectin_lyase_fold/virulence"/>
</dbReference>
<feature type="domain" description="Rhamnogalacturonan lyase family 11 C-terminal" evidence="4">
    <location>
        <begin position="112"/>
        <end position="591"/>
    </location>
</feature>
<dbReference type="RefSeq" id="WP_123217708.1">
    <property type="nucleotide sequence ID" value="NZ_RJTM01000136.1"/>
</dbReference>
<gene>
    <name evidence="5" type="ORF">ED312_19505</name>
</gene>
<dbReference type="Gene3D" id="2.60.40.10">
    <property type="entry name" value="Immunoglobulins"/>
    <property type="match status" value="1"/>
</dbReference>
<dbReference type="Pfam" id="PF12951">
    <property type="entry name" value="PATR"/>
    <property type="match status" value="4"/>
</dbReference>
<comment type="caution">
    <text evidence="5">The sequence shown here is derived from an EMBL/GenBank/DDBJ whole genome shotgun (WGS) entry which is preliminary data.</text>
</comment>
<dbReference type="SUPFAM" id="SSF69318">
    <property type="entry name" value="Integrin alpha N-terminal domain"/>
    <property type="match status" value="1"/>
</dbReference>
<dbReference type="CDD" id="cd10318">
    <property type="entry name" value="RGL11"/>
    <property type="match status" value="1"/>
</dbReference>
<dbReference type="Gene3D" id="2.160.20.20">
    <property type="match status" value="1"/>
</dbReference>
<dbReference type="InterPro" id="IPR034641">
    <property type="entry name" value="RGL11"/>
</dbReference>
<name>A0A3N0DR54_SINP1</name>
<feature type="domain" description="Secretion system C-terminal sorting" evidence="3">
    <location>
        <begin position="1434"/>
        <end position="1505"/>
    </location>
</feature>
<dbReference type="Proteomes" id="UP000267469">
    <property type="component" value="Unassembled WGS sequence"/>
</dbReference>
<protein>
    <submittedName>
        <fullName evidence="5">T9SS C-terminal target domain-containing protein</fullName>
    </submittedName>
</protein>
<dbReference type="InterPro" id="IPR013783">
    <property type="entry name" value="Ig-like_fold"/>
</dbReference>
<dbReference type="Pfam" id="PF18370">
    <property type="entry name" value="RGI_lyase"/>
    <property type="match status" value="1"/>
</dbReference>
<proteinExistence type="predicted"/>
<evidence type="ECO:0000313" key="5">
    <source>
        <dbReference type="EMBL" id="RNL78124.1"/>
    </source>
</evidence>
<evidence type="ECO:0000259" key="2">
    <source>
        <dbReference type="Pfam" id="PF18370"/>
    </source>
</evidence>
<feature type="domain" description="Rhamnogalacturonan I lyase beta-sheet" evidence="2">
    <location>
        <begin position="24"/>
        <end position="108"/>
    </location>
</feature>
<evidence type="ECO:0000313" key="6">
    <source>
        <dbReference type="Proteomes" id="UP000267469"/>
    </source>
</evidence>
<dbReference type="Pfam" id="PF18962">
    <property type="entry name" value="Por_Secre_tail"/>
    <property type="match status" value="1"/>
</dbReference>
<keyword evidence="1" id="KW-0732">Signal</keyword>
<dbReference type="InterPro" id="IPR049366">
    <property type="entry name" value="RGL11_C"/>
</dbReference>
<reference evidence="5 6" key="1">
    <citation type="submission" date="2018-10" db="EMBL/GenBank/DDBJ databases">
        <title>Sinomicrobium pectinilyticum sp. nov., a pectinase-producing bacterium isolated from alkaline and saline soil, and emended description of the genus Sinomicrobium.</title>
        <authorList>
            <person name="Cheng B."/>
            <person name="Li C."/>
            <person name="Lai Q."/>
            <person name="Du M."/>
            <person name="Shao Z."/>
            <person name="Xu P."/>
            <person name="Yang C."/>
        </authorList>
    </citation>
    <scope>NUCLEOTIDE SEQUENCE [LARGE SCALE GENOMIC DNA]</scope>
    <source>
        <strain evidence="5 6">5DNS001</strain>
    </source>
</reference>
<organism evidence="5 6">
    <name type="scientific">Sinomicrobium pectinilyticum</name>
    <dbReference type="NCBI Taxonomy" id="1084421"/>
    <lineage>
        <taxon>Bacteria</taxon>
        <taxon>Pseudomonadati</taxon>
        <taxon>Bacteroidota</taxon>
        <taxon>Flavobacteriia</taxon>
        <taxon>Flavobacteriales</taxon>
        <taxon>Flavobacteriaceae</taxon>
        <taxon>Sinomicrobium</taxon>
    </lineage>
</organism>
<dbReference type="PANTHER" id="PTHR43118:SF1">
    <property type="entry name" value="RHAMNOGALACTURONAN LYASE (EUROFUNG)"/>
    <property type="match status" value="1"/>
</dbReference>
<evidence type="ECO:0000259" key="4">
    <source>
        <dbReference type="Pfam" id="PF21348"/>
    </source>
</evidence>
<dbReference type="PANTHER" id="PTHR43118">
    <property type="entry name" value="RHAMNOGALACTURONAN LYASE (EUROFUNG)"/>
    <property type="match status" value="1"/>
</dbReference>